<sequence length="171" mass="19838">MQFSSDSKKTKPKIDSSTILLRVKRPFSEPPVECFNTIPCKKRCQGYPEVKKGKCFRYVGSTTEDVGGLDALQDMGAVGARRIFWTSTSTACVINPEDEKTIDYQVDFPRRVFSPFRILVPMKNIRPIYSLVFLVLNHFFQCTATWYRMNNLFCYSPRKYLHINLEGRDQN</sequence>
<accession>A0A3P7QX45</accession>
<name>A0A3P7QX45_DIBLA</name>
<dbReference type="OrthoDB" id="6255506at2759"/>
<reference evidence="1 2" key="1">
    <citation type="submission" date="2018-11" db="EMBL/GenBank/DDBJ databases">
        <authorList>
            <consortium name="Pathogen Informatics"/>
        </authorList>
    </citation>
    <scope>NUCLEOTIDE SEQUENCE [LARGE SCALE GENOMIC DNA]</scope>
</reference>
<organism evidence="1 2">
    <name type="scientific">Dibothriocephalus latus</name>
    <name type="common">Fish tapeworm</name>
    <name type="synonym">Diphyllobothrium latum</name>
    <dbReference type="NCBI Taxonomy" id="60516"/>
    <lineage>
        <taxon>Eukaryota</taxon>
        <taxon>Metazoa</taxon>
        <taxon>Spiralia</taxon>
        <taxon>Lophotrochozoa</taxon>
        <taxon>Platyhelminthes</taxon>
        <taxon>Cestoda</taxon>
        <taxon>Eucestoda</taxon>
        <taxon>Diphyllobothriidea</taxon>
        <taxon>Diphyllobothriidae</taxon>
        <taxon>Dibothriocephalus</taxon>
    </lineage>
</organism>
<evidence type="ECO:0000313" key="2">
    <source>
        <dbReference type="Proteomes" id="UP000281553"/>
    </source>
</evidence>
<dbReference type="AlphaFoldDB" id="A0A3P7QX45"/>
<proteinExistence type="predicted"/>
<protein>
    <submittedName>
        <fullName evidence="1">Uncharacterized protein</fullName>
    </submittedName>
</protein>
<dbReference type="Proteomes" id="UP000281553">
    <property type="component" value="Unassembled WGS sequence"/>
</dbReference>
<keyword evidence="2" id="KW-1185">Reference proteome</keyword>
<dbReference type="EMBL" id="UYRU01084498">
    <property type="protein sequence ID" value="VDN33939.1"/>
    <property type="molecule type" value="Genomic_DNA"/>
</dbReference>
<evidence type="ECO:0000313" key="1">
    <source>
        <dbReference type="EMBL" id="VDN33939.1"/>
    </source>
</evidence>
<gene>
    <name evidence="1" type="ORF">DILT_LOCUS16374</name>
</gene>